<name>A0ABZ0M528_9ACTN</name>
<proteinExistence type="predicted"/>
<evidence type="ECO:0000313" key="2">
    <source>
        <dbReference type="Proteomes" id="UP001301731"/>
    </source>
</evidence>
<protein>
    <submittedName>
        <fullName evidence="1">Replication initiator</fullName>
    </submittedName>
</protein>
<dbReference type="Proteomes" id="UP001301731">
    <property type="component" value="Chromosome"/>
</dbReference>
<dbReference type="EMBL" id="CP137573">
    <property type="protein sequence ID" value="WOX26687.1"/>
    <property type="molecule type" value="Genomic_DNA"/>
</dbReference>
<evidence type="ECO:0000313" key="1">
    <source>
        <dbReference type="EMBL" id="WOX26687.1"/>
    </source>
</evidence>
<accession>A0ABZ0M528</accession>
<reference evidence="1 2" key="1">
    <citation type="submission" date="2023-10" db="EMBL/GenBank/DDBJ databases">
        <title>The genome sequence of Streptomyces sp. HUAS YS2.</title>
        <authorList>
            <person name="Mo P."/>
        </authorList>
    </citation>
    <scope>NUCLEOTIDE SEQUENCE [LARGE SCALE GENOMIC DNA]</scope>
    <source>
        <strain evidence="1 2">HUAS YS2</strain>
    </source>
</reference>
<organism evidence="1 2">
    <name type="scientific">Streptomyces solicathayae</name>
    <dbReference type="NCBI Taxonomy" id="3081768"/>
    <lineage>
        <taxon>Bacteria</taxon>
        <taxon>Bacillati</taxon>
        <taxon>Actinomycetota</taxon>
        <taxon>Actinomycetes</taxon>
        <taxon>Kitasatosporales</taxon>
        <taxon>Streptomycetaceae</taxon>
        <taxon>Streptomyces</taxon>
    </lineage>
</organism>
<dbReference type="Pfam" id="PF20199">
    <property type="entry name" value="RepSA"/>
    <property type="match status" value="1"/>
</dbReference>
<dbReference type="RefSeq" id="WP_318109859.1">
    <property type="nucleotide sequence ID" value="NZ_CP137573.1"/>
</dbReference>
<gene>
    <name evidence="1" type="ORF">R2D22_18680</name>
</gene>
<sequence length="453" mass="48884">MRQLSEADRDAIRLAQDPNFARWLEQITATGGCAHPVHLSGSTTTRDAITGEILHHYDTRDEPAERLSVRCRNRRATVCAPCSRLHAGDTFHLVRAGLLGGKTVPATVRERPRLFVTLTAPSFGFVHRAGDRCRPRRDGGACAHGRPLGCGAVHAPADCLVGQPLCADCYDYPAHALWHAHAGKLWDRFVIGVRRHLASAAGLPQSGFRDHARLSFARVAEYQKRAAVHVHAVVRLDGPTGPDDEPPAWGTADRMADAVRASAQRVVVRTPFSPAVGELALHWGTQVDAHPLCSGGGGPDDQAVAAYVAKYVTKGASETGAGTDHRLTTRDDIDAAPLTDHVRTLMRTCWRLGGLPEYAPLRLRAWAHTLGYRGHILTKSRAYSTTYATLRADRAEHVGHDHVPGTVAEAGWRYVGSGHTPGAALIASGIAEDLARNRELAREEFRGAGGDAV</sequence>
<dbReference type="InterPro" id="IPR046828">
    <property type="entry name" value="RepSA"/>
</dbReference>
<keyword evidence="2" id="KW-1185">Reference proteome</keyword>